<dbReference type="Pfam" id="PF00109">
    <property type="entry name" value="ketoacyl-synt"/>
    <property type="match status" value="1"/>
</dbReference>
<dbReference type="SMART" id="SM00827">
    <property type="entry name" value="PKS_AT"/>
    <property type="match status" value="1"/>
</dbReference>
<evidence type="ECO:0000259" key="7">
    <source>
        <dbReference type="PROSITE" id="PS52004"/>
    </source>
</evidence>
<dbReference type="PROSITE" id="PS52019">
    <property type="entry name" value="PKS_MFAS_DH"/>
    <property type="match status" value="1"/>
</dbReference>
<dbReference type="InterPro" id="IPR049552">
    <property type="entry name" value="PKS_DH_N"/>
</dbReference>
<dbReference type="InterPro" id="IPR036291">
    <property type="entry name" value="NAD(P)-bd_dom_sf"/>
</dbReference>
<feature type="region of interest" description="N-terminal hotdog fold" evidence="6">
    <location>
        <begin position="896"/>
        <end position="1015"/>
    </location>
</feature>
<dbReference type="InterPro" id="IPR013120">
    <property type="entry name" value="FAR_NAD-bd"/>
</dbReference>
<keyword evidence="1" id="KW-0596">Phosphopantetheine</keyword>
<dbReference type="GO" id="GO:0044550">
    <property type="term" value="P:secondary metabolite biosynthetic process"/>
    <property type="evidence" value="ECO:0007669"/>
    <property type="project" value="UniProtKB-ARBA"/>
</dbReference>
<dbReference type="Pfam" id="PF21089">
    <property type="entry name" value="PKS_DH_N"/>
    <property type="match status" value="1"/>
</dbReference>
<dbReference type="InterPro" id="IPR032821">
    <property type="entry name" value="PKS_assoc"/>
</dbReference>
<dbReference type="HOGENOM" id="CLU_000022_31_0_1"/>
<dbReference type="OrthoDB" id="329835at2759"/>
<dbReference type="InterPro" id="IPR009081">
    <property type="entry name" value="PP-bd_ACP"/>
</dbReference>
<evidence type="ECO:0000256" key="4">
    <source>
        <dbReference type="ARBA" id="ARBA00023026"/>
    </source>
</evidence>
<sequence length="2319" mass="253678">MHPVIVSEITRLMDSTPITPKPIAVVGISACLPGGPQNAQNLDYQNFFDFLMERGQAYEKIPSERFNVDAVHGPGVGEVITEKGAFLKDLDNFDYIEFGISKKDARLMNISARKLIELTFLALLDSGIDYRGKNVGSYMAGVAHDLWMLSGEEEAEARGSLSYSPSMIANRVSYHLDLRGPSIPIDTACSSSLSALHLAVQGLRNGECEAAVVGGCQVNYRFIDWLAYSQGGILSPDGICKPFDASADGFSRGEGAVVVVLKPLDVALRQHDNVYATILGTGINSSGSMAPANSPVAVAQRDAMQRAFNQAKRKPQEVDFVELHATGTASGDPTEANWVGESFKRGHKTLIGSVKGNIGHLEIAAFLASLCKVCAMFKSGMIPPNVNLRTPNPAIRWKEYLLEVPTIPVPLPCHSPSGRSLIAMSSSGIGGANGHCVVESPPNRRILKSFWLANPFGIPYLFIFGALSPRSVASVAENTKDSISHVDPRFISLTYGRRSRSMPWRSYALYSKGRMQRFSEPFMAHSRNRALVFVFSGQGPQHFNMGRDMFRTCCVFRSSVIEMDGIYRSVCGESLIEKTGLFSEVESPERLDEPWPIAITLPALTIIQIALFDTLVSLGTRPDIVLGHSAGETAVLYASGAACKTMAVELAIARGRSMSILENKGGTMAAISCSAKQVQQLIDDAGVNLDIACFNAPTAVTISGSSNSIEVVVAKAQAAGIFARRLRTNVPVHSSMMDICRSDYERRVQDIFDRYSVQPPSIPVYSTGTGQSFRTPFTAEYFWNSSRGPVLFAEAIQSLLIHQGVASFVEISPHPVLASYLDDLNSGQATIVCPLRRPKAGSDETEISTFLDALGRLVVAGHNCVDFDVLTGSVDGEIGHLPAYPFASRKVLLSIPSVAVMKARQPRNGPLNYPQLRINSITHPQLAQHIIKGEPIMPAAGYLEMALEFGAKHLWNVDFTFMLSLSGDTPTPVCVNLDGPHWTVTSSSNINSQTCPPRFDRLHAEGYMSRQTPKGPVCAIDLDSIRSRCNEIDTSGFYDAFKSFAQYGPAYQRITKFYRGISYDEVLVQVQGLDGSLPGTENYCFHPVVLDAAIHVLVHPLFTGCTDKNLYYLPSKLKNMVNNGKLTNVIGSLTFDLTIADENGNCLCTIESFQVALHGQYSRASITRRFDFLYVPTDISLTLCKGTPTTSDIHHGILRYARGQEMELQTKIAGYRPFEPTSFWIVAADGPDGDGAVGFTRALRREYLAWSIHTVVFDSSWSLAEMQQAVLTLSAMSNVEKELKVDASGLVHVSRIALSSPPTRLLPFHPRDSWSLEDSKIVRVSPPFADDDHVRILVHAVGLQDGELWSFFGRSMDTDTLVAGIHAGPLTNAIVSHPLSLLHIPNVLPGDCSGPSTLTLAIAVIALGPGCFENPHLISGEILITHGDHPVGEQLVKLCTKRGFRVSSLPQRATSYDIGSLSHRRFCLILSGYQDSINTNMLSRALSSYGKIFRWNDPETGLSSILNREPWVIGHSIRLALRILGTEDCKGPFTSLEDMITVKTGDLIPSRVGLFNRHKVYILIGGMGSLGLQIAQWMYQNGARHIILTSRSGRNGLLRRGDTMARRLLQYLDGLKDLVIQTETVDAASLEAMTILVDSISKPLGGCMLLSVVLSDGMFSSMTSEKFEEPFPAKITAFEIISNIIDVASLEFFISFSSISGFFGNAGQTNYASANVILDGLAKPYKNAFSIVTPAVTDSFTATGAGESFHAARIKHLTSWGMSSQELLQCIEDGILKLIDGPFWLYIPDFNWLDVRTNMGSSPTYEHLVVDDRPTVASASNPEKSGSLNHIICDLLGVLPEDLSPNVPLTTYGLDSLSAASLSFSLRSHISISQTQLLADMTLRKLEARIEENTLVPSSPLEHRRQSIEAKCLEMEDLLKKYTSHFPAHIGKSIPGANQGRVILVTGTSGTLGAAVLDRLLRYPNVSQIYALNRRDVSARPQLQRHIAAFEARDFDASFLRAQNLTFLEGTVDQMYFGLPADLYHQLTNSVTHIIHAAWPIDFNMPLSSFEQAILGVRQLANFALESPLVNPPRLLFTSSIGVLSGLKSSDATEETPIEDPRISVGAGYIESKWVAERVLSAVAASTALRPVIVRIGQLTGGRNGFWKVTEWVPSMIRSSITLGALPDRSDILNWIPVDIAAPAIIDMMDSSTHILHLVHPHPICWSELMQHIALAMNLPLIPYSRWLSSLEKRSLFQDTSGKIIPALRLLAFFQYSVYRGDGSSTDNFLEPRASCQQAIQVSPTLRDTSITPLGLRDVEKWLSYWNRVGFLPLDASAI</sequence>
<evidence type="ECO:0000313" key="9">
    <source>
        <dbReference type="EMBL" id="EGN93343.1"/>
    </source>
</evidence>
<dbReference type="InterPro" id="IPR049551">
    <property type="entry name" value="PKS_DH_C"/>
</dbReference>
<feature type="region of interest" description="C-terminal hotdog fold" evidence="6">
    <location>
        <begin position="1028"/>
        <end position="1181"/>
    </location>
</feature>
<dbReference type="PANTHER" id="PTHR43775">
    <property type="entry name" value="FATTY ACID SYNTHASE"/>
    <property type="match status" value="1"/>
</dbReference>
<dbReference type="CDD" id="cd00833">
    <property type="entry name" value="PKS"/>
    <property type="match status" value="1"/>
</dbReference>
<dbReference type="InterPro" id="IPR050091">
    <property type="entry name" value="PKS_NRPS_Biosynth_Enz"/>
</dbReference>
<dbReference type="Pfam" id="PF00550">
    <property type="entry name" value="PP-binding"/>
    <property type="match status" value="1"/>
</dbReference>
<evidence type="ECO:0000256" key="2">
    <source>
        <dbReference type="ARBA" id="ARBA00022553"/>
    </source>
</evidence>
<dbReference type="Pfam" id="PF08659">
    <property type="entry name" value="KR"/>
    <property type="match status" value="1"/>
</dbReference>
<evidence type="ECO:0000256" key="3">
    <source>
        <dbReference type="ARBA" id="ARBA00022679"/>
    </source>
</evidence>
<proteinExistence type="predicted"/>
<dbReference type="InterPro" id="IPR001227">
    <property type="entry name" value="Ac_transferase_dom_sf"/>
</dbReference>
<evidence type="ECO:0000313" key="10">
    <source>
        <dbReference type="Proteomes" id="UP000008063"/>
    </source>
</evidence>
<name>F8QDW8_SERL3</name>
<dbReference type="InterPro" id="IPR014031">
    <property type="entry name" value="Ketoacyl_synth_C"/>
</dbReference>
<dbReference type="InterPro" id="IPR016035">
    <property type="entry name" value="Acyl_Trfase/lysoPLipase"/>
</dbReference>
<dbReference type="GO" id="GO:0004315">
    <property type="term" value="F:3-oxoacyl-[acyl-carrier-protein] synthase activity"/>
    <property type="evidence" value="ECO:0007669"/>
    <property type="project" value="InterPro"/>
</dbReference>
<accession>F8QDW8</accession>
<dbReference type="PANTHER" id="PTHR43775:SF37">
    <property type="entry name" value="SI:DKEY-61P9.11"/>
    <property type="match status" value="1"/>
</dbReference>
<dbReference type="SUPFAM" id="SSF51735">
    <property type="entry name" value="NAD(P)-binding Rossmann-fold domains"/>
    <property type="match status" value="2"/>
</dbReference>
<dbReference type="GO" id="GO:0006633">
    <property type="term" value="P:fatty acid biosynthetic process"/>
    <property type="evidence" value="ECO:0007669"/>
    <property type="project" value="InterPro"/>
</dbReference>
<keyword evidence="5" id="KW-0511">Multifunctional enzyme</keyword>
<evidence type="ECO:0000259" key="8">
    <source>
        <dbReference type="PROSITE" id="PS52019"/>
    </source>
</evidence>
<dbReference type="InterPro" id="IPR018201">
    <property type="entry name" value="Ketoacyl_synth_AS"/>
</dbReference>
<dbReference type="InterPro" id="IPR016036">
    <property type="entry name" value="Malonyl_transacylase_ACP-bd"/>
</dbReference>
<dbReference type="SUPFAM" id="SSF53901">
    <property type="entry name" value="Thiolase-like"/>
    <property type="match status" value="1"/>
</dbReference>
<dbReference type="Proteomes" id="UP000008063">
    <property type="component" value="Unassembled WGS sequence"/>
</dbReference>
<dbReference type="SUPFAM" id="SSF52151">
    <property type="entry name" value="FabD/lysophospholipase-like"/>
    <property type="match status" value="1"/>
</dbReference>
<dbReference type="PROSITE" id="PS00606">
    <property type="entry name" value="KS3_1"/>
    <property type="match status" value="1"/>
</dbReference>
<dbReference type="Gene3D" id="1.10.1200.10">
    <property type="entry name" value="ACP-like"/>
    <property type="match status" value="1"/>
</dbReference>
<dbReference type="InterPro" id="IPR042104">
    <property type="entry name" value="PKS_dehydratase_sf"/>
</dbReference>
<dbReference type="Gene3D" id="3.40.47.10">
    <property type="match status" value="1"/>
</dbReference>
<keyword evidence="10" id="KW-1185">Reference proteome</keyword>
<dbReference type="InterPro" id="IPR020841">
    <property type="entry name" value="PKS_Beta-ketoAc_synthase_dom"/>
</dbReference>
<dbReference type="InterPro" id="IPR014030">
    <property type="entry name" value="Ketoacyl_synth_N"/>
</dbReference>
<evidence type="ECO:0008006" key="11">
    <source>
        <dbReference type="Google" id="ProtNLM"/>
    </source>
</evidence>
<feature type="active site" description="Proton acceptor; for dehydratase activity" evidence="6">
    <location>
        <position position="929"/>
    </location>
</feature>
<dbReference type="Pfam" id="PF00698">
    <property type="entry name" value="Acyl_transf_1"/>
    <property type="match status" value="1"/>
</dbReference>
<protein>
    <recommendedName>
        <fullName evidence="11">Polyketide synthase</fullName>
    </recommendedName>
</protein>
<dbReference type="InParanoid" id="F8QDW8"/>
<dbReference type="PROSITE" id="PS52004">
    <property type="entry name" value="KS3_2"/>
    <property type="match status" value="1"/>
</dbReference>
<dbReference type="Pfam" id="PF16197">
    <property type="entry name" value="KAsynt_C_assoc"/>
    <property type="match status" value="1"/>
</dbReference>
<dbReference type="EMBL" id="GL945492">
    <property type="protein sequence ID" value="EGN93343.1"/>
    <property type="molecule type" value="Genomic_DNA"/>
</dbReference>
<keyword evidence="3" id="KW-0808">Transferase</keyword>
<dbReference type="Gene3D" id="3.40.50.720">
    <property type="entry name" value="NAD(P)-binding Rossmann-like Domain"/>
    <property type="match status" value="2"/>
</dbReference>
<dbReference type="InterPro" id="IPR016039">
    <property type="entry name" value="Thiolase-like"/>
</dbReference>
<dbReference type="eggNOG" id="KOG1202">
    <property type="taxonomic scope" value="Eukaryota"/>
</dbReference>
<dbReference type="InterPro" id="IPR036736">
    <property type="entry name" value="ACP-like_sf"/>
</dbReference>
<dbReference type="SMART" id="SM00825">
    <property type="entry name" value="PKS_KS"/>
    <property type="match status" value="1"/>
</dbReference>
<evidence type="ECO:0000256" key="1">
    <source>
        <dbReference type="ARBA" id="ARBA00022450"/>
    </source>
</evidence>
<keyword evidence="4" id="KW-0843">Virulence</keyword>
<dbReference type="InterPro" id="IPR013968">
    <property type="entry name" value="PKS_KR"/>
</dbReference>
<keyword evidence="2" id="KW-0597">Phosphoprotein</keyword>
<dbReference type="Pfam" id="PF14765">
    <property type="entry name" value="PS-DH"/>
    <property type="match status" value="1"/>
</dbReference>
<reference evidence="10" key="1">
    <citation type="journal article" date="2011" name="Science">
        <title>The plant cell wall-decomposing machinery underlies the functional diversity of forest fungi.</title>
        <authorList>
            <person name="Eastwood D.C."/>
            <person name="Floudas D."/>
            <person name="Binder M."/>
            <person name="Majcherczyk A."/>
            <person name="Schneider P."/>
            <person name="Aerts A."/>
            <person name="Asiegbu F.O."/>
            <person name="Baker S.E."/>
            <person name="Barry K."/>
            <person name="Bendiksby M."/>
            <person name="Blumentritt M."/>
            <person name="Coutinho P.M."/>
            <person name="Cullen D."/>
            <person name="de Vries R.P."/>
            <person name="Gathman A."/>
            <person name="Goodell B."/>
            <person name="Henrissat B."/>
            <person name="Ihrmark K."/>
            <person name="Kauserud H."/>
            <person name="Kohler A."/>
            <person name="LaButti K."/>
            <person name="Lapidus A."/>
            <person name="Lavin J.L."/>
            <person name="Lee Y.-H."/>
            <person name="Lindquist E."/>
            <person name="Lilly W."/>
            <person name="Lucas S."/>
            <person name="Morin E."/>
            <person name="Murat C."/>
            <person name="Oguiza J.A."/>
            <person name="Park J."/>
            <person name="Pisabarro A.G."/>
            <person name="Riley R."/>
            <person name="Rosling A."/>
            <person name="Salamov A."/>
            <person name="Schmidt O."/>
            <person name="Schmutz J."/>
            <person name="Skrede I."/>
            <person name="Stenlid J."/>
            <person name="Wiebenga A."/>
            <person name="Xie X."/>
            <person name="Kuees U."/>
            <person name="Hibbett D.S."/>
            <person name="Hoffmeister D."/>
            <person name="Hoegberg N."/>
            <person name="Martin F."/>
            <person name="Grigoriev I.V."/>
            <person name="Watkinson S.C."/>
        </authorList>
    </citation>
    <scope>NUCLEOTIDE SEQUENCE [LARGE SCALE GENOMIC DNA]</scope>
    <source>
        <strain evidence="10">strain S7.3</strain>
    </source>
</reference>
<dbReference type="InterPro" id="IPR020807">
    <property type="entry name" value="PKS_DH"/>
</dbReference>
<dbReference type="Gene3D" id="3.10.129.110">
    <property type="entry name" value="Polyketide synthase dehydratase"/>
    <property type="match status" value="1"/>
</dbReference>
<dbReference type="STRING" id="936435.F8QDW8"/>
<gene>
    <name evidence="9" type="ORF">SERLA73DRAFT_78649</name>
</gene>
<dbReference type="InterPro" id="IPR014043">
    <property type="entry name" value="Acyl_transferase_dom"/>
</dbReference>
<dbReference type="InterPro" id="IPR057326">
    <property type="entry name" value="KR_dom"/>
</dbReference>
<dbReference type="SUPFAM" id="SSF47336">
    <property type="entry name" value="ACP-like"/>
    <property type="match status" value="1"/>
</dbReference>
<evidence type="ECO:0000256" key="6">
    <source>
        <dbReference type="PROSITE-ProRule" id="PRU01363"/>
    </source>
</evidence>
<dbReference type="GO" id="GO:0004312">
    <property type="term" value="F:fatty acid synthase activity"/>
    <property type="evidence" value="ECO:0007669"/>
    <property type="project" value="TreeGrafter"/>
</dbReference>
<dbReference type="Pfam" id="PF02801">
    <property type="entry name" value="Ketoacyl-synt_C"/>
    <property type="match status" value="1"/>
</dbReference>
<organism evidence="10">
    <name type="scientific">Serpula lacrymans var. lacrymans (strain S7.3)</name>
    <name type="common">Dry rot fungus</name>
    <dbReference type="NCBI Taxonomy" id="936435"/>
    <lineage>
        <taxon>Eukaryota</taxon>
        <taxon>Fungi</taxon>
        <taxon>Dikarya</taxon>
        <taxon>Basidiomycota</taxon>
        <taxon>Agaricomycotina</taxon>
        <taxon>Agaricomycetes</taxon>
        <taxon>Agaricomycetidae</taxon>
        <taxon>Boletales</taxon>
        <taxon>Coniophorineae</taxon>
        <taxon>Serpulaceae</taxon>
        <taxon>Serpula</taxon>
    </lineage>
</organism>
<dbReference type="Pfam" id="PF07993">
    <property type="entry name" value="NAD_binding_4"/>
    <property type="match status" value="1"/>
</dbReference>
<dbReference type="SMART" id="SM00826">
    <property type="entry name" value="PKS_DH"/>
    <property type="match status" value="1"/>
</dbReference>
<feature type="domain" description="PKS/mFAS DH" evidence="8">
    <location>
        <begin position="896"/>
        <end position="1181"/>
    </location>
</feature>
<dbReference type="InterPro" id="IPR049900">
    <property type="entry name" value="PKS_mFAS_DH"/>
</dbReference>
<evidence type="ECO:0000256" key="5">
    <source>
        <dbReference type="ARBA" id="ARBA00023268"/>
    </source>
</evidence>
<dbReference type="OMA" id="RYPWQHG"/>
<feature type="active site" description="Proton donor; for dehydratase activity" evidence="6">
    <location>
        <position position="1091"/>
    </location>
</feature>
<dbReference type="SMART" id="SM00822">
    <property type="entry name" value="PKS_KR"/>
    <property type="match status" value="1"/>
</dbReference>
<dbReference type="SUPFAM" id="SSF55048">
    <property type="entry name" value="Probable ACP-binding domain of malonyl-CoA ACP transacylase"/>
    <property type="match status" value="1"/>
</dbReference>
<feature type="domain" description="Ketosynthase family 3 (KS3)" evidence="7">
    <location>
        <begin position="20"/>
        <end position="440"/>
    </location>
</feature>
<dbReference type="Gene3D" id="3.40.366.10">
    <property type="entry name" value="Malonyl-Coenzyme A Acyl Carrier Protein, domain 2"/>
    <property type="match status" value="1"/>
</dbReference>